<dbReference type="STRING" id="500633.CLOHIR_01003"/>
<evidence type="ECO:0000256" key="7">
    <source>
        <dbReference type="SAM" id="Phobius"/>
    </source>
</evidence>
<dbReference type="PANTHER" id="PTHR34390">
    <property type="entry name" value="UPF0442 PROTEIN YJJB-RELATED"/>
    <property type="match status" value="1"/>
</dbReference>
<comment type="caution">
    <text evidence="9">The sequence shown here is derived from an EMBL/GenBank/DDBJ whole genome shotgun (WGS) entry which is preliminary data.</text>
</comment>
<dbReference type="RefSeq" id="WP_006439921.1">
    <property type="nucleotide sequence ID" value="NZ_DS995356.1"/>
</dbReference>
<organism evidence="9 10">
    <name type="scientific">Peptacetobacter hiranonis (strain DSM 13275 / JCM 10541 / KCTC 15199 / TO-931)</name>
    <name type="common">Clostridium hiranonis</name>
    <dbReference type="NCBI Taxonomy" id="500633"/>
    <lineage>
        <taxon>Bacteria</taxon>
        <taxon>Bacillati</taxon>
        <taxon>Bacillota</taxon>
        <taxon>Clostridia</taxon>
        <taxon>Peptostreptococcales</taxon>
        <taxon>Peptostreptococcaceae</taxon>
        <taxon>Peptacetobacter</taxon>
    </lineage>
</organism>
<evidence type="ECO:0000256" key="1">
    <source>
        <dbReference type="ARBA" id="ARBA00004651"/>
    </source>
</evidence>
<dbReference type="InterPro" id="IPR050539">
    <property type="entry name" value="ThrE_Dicarb/AminoAcid_Exp"/>
</dbReference>
<accession>B6FYQ0</accession>
<feature type="transmembrane region" description="Helical" evidence="7">
    <location>
        <begin position="157"/>
        <end position="174"/>
    </location>
</feature>
<dbReference type="EMBL" id="ABWP01000045">
    <property type="protein sequence ID" value="EEA85281.1"/>
    <property type="molecule type" value="Genomic_DNA"/>
</dbReference>
<evidence type="ECO:0000256" key="3">
    <source>
        <dbReference type="ARBA" id="ARBA00022692"/>
    </source>
</evidence>
<evidence type="ECO:0000313" key="9">
    <source>
        <dbReference type="EMBL" id="EEA85281.1"/>
    </source>
</evidence>
<sequence length="272" mass="30018">MDTSTTDPRFATEAEEKEYKKNILKIALFVGELMIKNGAETSRVEDSVLRICRSQGFYHANVFTTPTVVIISDEKFDGFCFMKTIDKRGINLNKISMLNNFSREFCSVKNPDIDKSIAELYEIDRAESYPLWFFYSCTGLASACFACLLGGNQLQNFIFTFIVAIIGDIIYDQIMKISSISAFSCVVASFVITILGVVLTEMNILATPTMLIVGSIMPLLPGVAVIKSIRDLISGNLISGISRVFEAFMILLSIASGVGVVLDLWFKLGGVL</sequence>
<dbReference type="AlphaFoldDB" id="B6FYQ0"/>
<proteinExistence type="inferred from homology"/>
<feature type="transmembrane region" description="Helical" evidence="7">
    <location>
        <begin position="131"/>
        <end position="151"/>
    </location>
</feature>
<dbReference type="PANTHER" id="PTHR34390:SF2">
    <property type="entry name" value="SUCCINATE TRANSPORTER SUBUNIT YJJP-RELATED"/>
    <property type="match status" value="1"/>
</dbReference>
<dbReference type="GO" id="GO:0005886">
    <property type="term" value="C:plasma membrane"/>
    <property type="evidence" value="ECO:0007669"/>
    <property type="project" value="UniProtKB-SubCell"/>
</dbReference>
<keyword evidence="2" id="KW-1003">Cell membrane</keyword>
<feature type="transmembrane region" description="Helical" evidence="7">
    <location>
        <begin position="181"/>
        <end position="199"/>
    </location>
</feature>
<keyword evidence="5 7" id="KW-0472">Membrane</keyword>
<evidence type="ECO:0000256" key="5">
    <source>
        <dbReference type="ARBA" id="ARBA00023136"/>
    </source>
</evidence>
<evidence type="ECO:0000256" key="4">
    <source>
        <dbReference type="ARBA" id="ARBA00022989"/>
    </source>
</evidence>
<name>B6FYQ0_PEPHT</name>
<keyword evidence="10" id="KW-1185">Reference proteome</keyword>
<dbReference type="Proteomes" id="UP000003178">
    <property type="component" value="Unassembled WGS sequence"/>
</dbReference>
<dbReference type="Pfam" id="PF06738">
    <property type="entry name" value="ThrE"/>
    <property type="match status" value="1"/>
</dbReference>
<evidence type="ECO:0000259" key="8">
    <source>
        <dbReference type="Pfam" id="PF06738"/>
    </source>
</evidence>
<feature type="transmembrane region" description="Helical" evidence="7">
    <location>
        <begin position="205"/>
        <end position="226"/>
    </location>
</feature>
<dbReference type="GO" id="GO:0015744">
    <property type="term" value="P:succinate transport"/>
    <property type="evidence" value="ECO:0007669"/>
    <property type="project" value="TreeGrafter"/>
</dbReference>
<keyword evidence="4 7" id="KW-1133">Transmembrane helix</keyword>
<reference evidence="9 10" key="2">
    <citation type="submission" date="2008-10" db="EMBL/GenBank/DDBJ databases">
        <title>Draft genome sequence of Clostridium hiranonis (DSM 13275).</title>
        <authorList>
            <person name="Sudarsanam P."/>
            <person name="Ley R."/>
            <person name="Guruge J."/>
            <person name="Turnbaugh P.J."/>
            <person name="Mahowald M."/>
            <person name="Liep D."/>
            <person name="Gordon J."/>
        </authorList>
    </citation>
    <scope>NUCLEOTIDE SEQUENCE [LARGE SCALE GENOMIC DNA]</scope>
    <source>
        <strain evidence="9 10">DSM 13275</strain>
    </source>
</reference>
<dbReference type="eggNOG" id="COG2966">
    <property type="taxonomic scope" value="Bacteria"/>
</dbReference>
<evidence type="ECO:0000313" key="10">
    <source>
        <dbReference type="Proteomes" id="UP000003178"/>
    </source>
</evidence>
<dbReference type="HOGENOM" id="CLU_070277_0_0_9"/>
<comment type="similarity">
    <text evidence="6">Belongs to the ThrE exporter (TC 2.A.79) family.</text>
</comment>
<comment type="subcellular location">
    <subcellularLocation>
        <location evidence="1">Cell membrane</location>
        <topology evidence="1">Multi-pass membrane protein</topology>
    </subcellularLocation>
</comment>
<evidence type="ECO:0000256" key="2">
    <source>
        <dbReference type="ARBA" id="ARBA00022475"/>
    </source>
</evidence>
<protein>
    <recommendedName>
        <fullName evidence="8">Threonine/serine exporter-like N-terminal domain-containing protein</fullName>
    </recommendedName>
</protein>
<keyword evidence="3 7" id="KW-0812">Transmembrane</keyword>
<gene>
    <name evidence="9" type="ORF">CLOHIR_01003</name>
</gene>
<feature type="domain" description="Threonine/serine exporter-like N-terminal" evidence="8">
    <location>
        <begin position="26"/>
        <end position="264"/>
    </location>
</feature>
<dbReference type="GO" id="GO:0022857">
    <property type="term" value="F:transmembrane transporter activity"/>
    <property type="evidence" value="ECO:0007669"/>
    <property type="project" value="InterPro"/>
</dbReference>
<reference evidence="9 10" key="1">
    <citation type="submission" date="2008-09" db="EMBL/GenBank/DDBJ databases">
        <authorList>
            <person name="Fulton L."/>
            <person name="Clifton S."/>
            <person name="Fulton B."/>
            <person name="Xu J."/>
            <person name="Minx P."/>
            <person name="Pepin K.H."/>
            <person name="Johnson M."/>
            <person name="Thiruvilangam P."/>
            <person name="Bhonagiri V."/>
            <person name="Nash W.E."/>
            <person name="Mardis E.R."/>
            <person name="Wilson R.K."/>
        </authorList>
    </citation>
    <scope>NUCLEOTIDE SEQUENCE [LARGE SCALE GENOMIC DNA]</scope>
    <source>
        <strain evidence="9 10">DSM 13275</strain>
    </source>
</reference>
<dbReference type="InterPro" id="IPR010619">
    <property type="entry name" value="ThrE-like_N"/>
</dbReference>
<dbReference type="OrthoDB" id="9813917at2"/>
<feature type="transmembrane region" description="Helical" evidence="7">
    <location>
        <begin position="247"/>
        <end position="266"/>
    </location>
</feature>
<evidence type="ECO:0000256" key="6">
    <source>
        <dbReference type="ARBA" id="ARBA00034125"/>
    </source>
</evidence>